<dbReference type="PROSITE" id="PS50125">
    <property type="entry name" value="GUANYLATE_CYCLASE_2"/>
    <property type="match status" value="1"/>
</dbReference>
<evidence type="ECO:0000256" key="3">
    <source>
        <dbReference type="ARBA" id="ARBA00022741"/>
    </source>
</evidence>
<feature type="compositionally biased region" description="Basic residues" evidence="7">
    <location>
        <begin position="1195"/>
        <end position="1204"/>
    </location>
</feature>
<proteinExistence type="predicted"/>
<protein>
    <submittedName>
        <fullName evidence="11">Receptor-type guanylate cyclase gcy</fullName>
    </submittedName>
</protein>
<dbReference type="PANTHER" id="PTHR11920">
    <property type="entry name" value="GUANYLYL CYCLASE"/>
    <property type="match status" value="1"/>
</dbReference>
<dbReference type="InterPro" id="IPR003607">
    <property type="entry name" value="HD/PDEase_dom"/>
</dbReference>
<feature type="compositionally biased region" description="Polar residues" evidence="7">
    <location>
        <begin position="1256"/>
        <end position="1269"/>
    </location>
</feature>
<feature type="domain" description="PDEase" evidence="10">
    <location>
        <begin position="825"/>
        <end position="1180"/>
    </location>
</feature>
<dbReference type="PROSITE" id="PS51845">
    <property type="entry name" value="PDEASE_I_2"/>
    <property type="match status" value="1"/>
</dbReference>
<dbReference type="GO" id="GO:0035556">
    <property type="term" value="P:intracellular signal transduction"/>
    <property type="evidence" value="ECO:0007669"/>
    <property type="project" value="InterPro"/>
</dbReference>
<keyword evidence="2 8" id="KW-0812">Transmembrane</keyword>
<keyword evidence="6" id="KW-0456">Lyase</keyword>
<name>A0A9N8HXB7_9STRA</name>
<dbReference type="GO" id="GO:0007168">
    <property type="term" value="P:receptor guanylyl cyclase signaling pathway"/>
    <property type="evidence" value="ECO:0007669"/>
    <property type="project" value="TreeGrafter"/>
</dbReference>
<dbReference type="InterPro" id="IPR036971">
    <property type="entry name" value="PDEase_catalytic_dom_sf"/>
</dbReference>
<evidence type="ECO:0000256" key="2">
    <source>
        <dbReference type="ARBA" id="ARBA00022692"/>
    </source>
</evidence>
<accession>A0A9N8HXB7</accession>
<dbReference type="SMART" id="SM00471">
    <property type="entry name" value="HDc"/>
    <property type="match status" value="1"/>
</dbReference>
<comment type="subcellular location">
    <subcellularLocation>
        <location evidence="1">Membrane</location>
    </subcellularLocation>
</comment>
<evidence type="ECO:0000256" key="7">
    <source>
        <dbReference type="SAM" id="MobiDB-lite"/>
    </source>
</evidence>
<feature type="transmembrane region" description="Helical" evidence="8">
    <location>
        <begin position="457"/>
        <end position="477"/>
    </location>
</feature>
<gene>
    <name evidence="11" type="ORF">SEMRO_2408_G326640.1</name>
</gene>
<feature type="domain" description="Guanylate cyclase" evidence="9">
    <location>
        <begin position="577"/>
        <end position="711"/>
    </location>
</feature>
<evidence type="ECO:0000256" key="1">
    <source>
        <dbReference type="ARBA" id="ARBA00004370"/>
    </source>
</evidence>
<comment type="caution">
    <text evidence="11">The sequence shown here is derived from an EMBL/GenBank/DDBJ whole genome shotgun (WGS) entry which is preliminary data.</text>
</comment>
<dbReference type="GO" id="GO:0004383">
    <property type="term" value="F:guanylate cyclase activity"/>
    <property type="evidence" value="ECO:0007669"/>
    <property type="project" value="TreeGrafter"/>
</dbReference>
<dbReference type="Pfam" id="PF00233">
    <property type="entry name" value="PDEase_I"/>
    <property type="match status" value="1"/>
</dbReference>
<dbReference type="SUPFAM" id="SSF109604">
    <property type="entry name" value="HD-domain/PDEase-like"/>
    <property type="match status" value="1"/>
</dbReference>
<evidence type="ECO:0000313" key="11">
    <source>
        <dbReference type="EMBL" id="CAB9529137.1"/>
    </source>
</evidence>
<dbReference type="Pfam" id="PF00211">
    <property type="entry name" value="Guanylate_cyc"/>
    <property type="match status" value="1"/>
</dbReference>
<evidence type="ECO:0000313" key="12">
    <source>
        <dbReference type="Proteomes" id="UP001153069"/>
    </source>
</evidence>
<evidence type="ECO:0000256" key="4">
    <source>
        <dbReference type="ARBA" id="ARBA00022989"/>
    </source>
</evidence>
<dbReference type="EMBL" id="CAICTM010002406">
    <property type="protein sequence ID" value="CAB9529137.1"/>
    <property type="molecule type" value="Genomic_DNA"/>
</dbReference>
<dbReference type="InterPro" id="IPR029787">
    <property type="entry name" value="Nucleotide_cyclase"/>
</dbReference>
<dbReference type="GO" id="GO:0004016">
    <property type="term" value="F:adenylate cyclase activity"/>
    <property type="evidence" value="ECO:0007669"/>
    <property type="project" value="TreeGrafter"/>
</dbReference>
<sequence length="1355" mass="151718">MMEGSSNGGLALSEAFEYDGSSCIGESEGGSQIDGHGASVDHRETLLNERKIVEKMAQKESQKVKLWRRNVLVVMALTGALVTAMTYIFLDRVDVEDFEASFQQFAQSIRDSTEFNLRGLIEATNGLAQVFTSEAIKTNSHWPFMTLSSFEVYVTNTRAQGASELIVIAPFVNSTQIPQWNQYATASQGWIDESFQEYDTGRIDLNPIPSSVYRFGRFKGRTVLKPEDGLGGYPAAPFWQMSRPPFDTSIVNFNALSEEAYQQMYDAMTQTNHWVMGIAGPNTLIDYTISEQQHDELHSASELNSINNTGFANDHPHTALLYPVYRDKDASHPSGSDINSPQVAMILNVIPWDNYIKRLLPHGVNGIYCVLHNSAGQHFTYSISGPDAAYLGPEDFHERDFDEYEVRITFDQFLDLAPSTVNESYTGVFANYGNLEYWFSIYPSKELKSGYETNTPIIFAAVVVAVFVFMTVTFILYDRYVTRKNNKILDAATHSNAILASLFPQNVKERLLEDKAQEVQAEAAKKKEEKKLQKKGFRADMDHSMEDFLSRENLGGEDANDEILKSKPIADVFEEATVLFADLVGFTAWSSSRQPTDVFVLLETLYRNFDMIAKRRRVYKVETIGDCYVAVTGCPTPRKDHHVAMCRFATETMRKMKKLCRKLESVLGPDTSDLNMRFGLHSGSVTGGVLRGERSRFQLFGDTMNTAARMESNGQPGKVHLSDSTADLLIKSGKQHWVVEREDKIVAKGKGEMTTYWLRKTTSGPSSVVSSMDSDDMTENDDESEEQEVVEVEMGNVSIQLNPKTQRVVDWTVQSFMNILERLATARETHGLQRDIRDKTAAASSSATPLDELQDIVSFHRYPDAQKDTVADIVLDQHIEDQVELFVAIISRKYGKNNSFHNFEHAAAMLQTVLKLFSRMGNSKGSDDALDFSSDPLAVFACAFTALIHDVDHPGVPNFRLKTENPELAAKFKDRSIAEQHSFKVAWDLLQEERFNDFRNTICPDSAEEARFRQLVITAIMATDLFDKDLNDQRIQRWTKAFESGGSGQEEESPKQALDRKATIVLETLIQVADISHTMTHWEIYRKWNNNLFEEMNKAFSDGRSEDPSSFWYQGELDFFDRHVIPLAKQTAELGCFGILGGEFLQKSNQNREEWAEKGNQIVAQMKSSNGKREGVATTDDLPEQLPPPLSPARARIRSIRKSQKVSQSSLTGRNGSFATENPESTNDMGMPYAPMLDNGAGREDREAPKDDPLPLSTSEQLQTGANELSSSRRRSTSAAKAPALKDGTRRRSTNSDSASANDDRHVAFQLSHSSSGDRSDKTVTSSEGAEIFVDDSPTSSGQTSGEVFHDEIDV</sequence>
<dbReference type="GO" id="GO:0000166">
    <property type="term" value="F:nucleotide binding"/>
    <property type="evidence" value="ECO:0007669"/>
    <property type="project" value="UniProtKB-KW"/>
</dbReference>
<reference evidence="11" key="1">
    <citation type="submission" date="2020-06" db="EMBL/GenBank/DDBJ databases">
        <authorList>
            <consortium name="Plant Systems Biology data submission"/>
        </authorList>
    </citation>
    <scope>NUCLEOTIDE SEQUENCE</scope>
    <source>
        <strain evidence="11">D6</strain>
    </source>
</reference>
<feature type="compositionally biased region" description="Polar residues" evidence="7">
    <location>
        <begin position="1337"/>
        <end position="1346"/>
    </location>
</feature>
<evidence type="ECO:0000256" key="6">
    <source>
        <dbReference type="ARBA" id="ARBA00023239"/>
    </source>
</evidence>
<keyword evidence="5 8" id="KW-0472">Membrane</keyword>
<dbReference type="GO" id="GO:0004114">
    <property type="term" value="F:3',5'-cyclic-nucleotide phosphodiesterase activity"/>
    <property type="evidence" value="ECO:0007669"/>
    <property type="project" value="InterPro"/>
</dbReference>
<feature type="region of interest" description="Disordered" evidence="7">
    <location>
        <begin position="1167"/>
        <end position="1355"/>
    </location>
</feature>
<evidence type="ECO:0000259" key="10">
    <source>
        <dbReference type="PROSITE" id="PS51845"/>
    </source>
</evidence>
<evidence type="ECO:0000256" key="8">
    <source>
        <dbReference type="SAM" id="Phobius"/>
    </source>
</evidence>
<keyword evidence="3" id="KW-0547">Nucleotide-binding</keyword>
<feature type="transmembrane region" description="Helical" evidence="8">
    <location>
        <begin position="71"/>
        <end position="90"/>
    </location>
</feature>
<dbReference type="CDD" id="cd00077">
    <property type="entry name" value="HDc"/>
    <property type="match status" value="1"/>
</dbReference>
<dbReference type="InterPro" id="IPR002073">
    <property type="entry name" value="PDEase_catalytic_dom"/>
</dbReference>
<feature type="compositionally biased region" description="Acidic residues" evidence="7">
    <location>
        <begin position="773"/>
        <end position="783"/>
    </location>
</feature>
<dbReference type="OrthoDB" id="2107370at2759"/>
<dbReference type="PANTHER" id="PTHR11920:SF335">
    <property type="entry name" value="GUANYLATE CYCLASE"/>
    <property type="match status" value="1"/>
</dbReference>
<feature type="compositionally biased region" description="Basic and acidic residues" evidence="7">
    <location>
        <begin position="1241"/>
        <end position="1253"/>
    </location>
</feature>
<keyword evidence="12" id="KW-1185">Reference proteome</keyword>
<evidence type="ECO:0000256" key="5">
    <source>
        <dbReference type="ARBA" id="ARBA00023136"/>
    </source>
</evidence>
<keyword evidence="4 8" id="KW-1133">Transmembrane helix</keyword>
<feature type="compositionally biased region" description="Polar residues" evidence="7">
    <location>
        <begin position="1205"/>
        <end position="1228"/>
    </location>
</feature>
<dbReference type="Proteomes" id="UP001153069">
    <property type="component" value="Unassembled WGS sequence"/>
</dbReference>
<dbReference type="Gene3D" id="3.30.70.1230">
    <property type="entry name" value="Nucleotide cyclase"/>
    <property type="match status" value="1"/>
</dbReference>
<dbReference type="InterPro" id="IPR001054">
    <property type="entry name" value="A/G_cyclase"/>
</dbReference>
<dbReference type="Gene3D" id="1.10.1300.10">
    <property type="entry name" value="3'5'-cyclic nucleotide phosphodiesterase, catalytic domain"/>
    <property type="match status" value="1"/>
</dbReference>
<evidence type="ECO:0000259" key="9">
    <source>
        <dbReference type="PROSITE" id="PS50125"/>
    </source>
</evidence>
<dbReference type="GO" id="GO:0005886">
    <property type="term" value="C:plasma membrane"/>
    <property type="evidence" value="ECO:0007669"/>
    <property type="project" value="TreeGrafter"/>
</dbReference>
<keyword evidence="11" id="KW-0675">Receptor</keyword>
<dbReference type="SUPFAM" id="SSF55073">
    <property type="entry name" value="Nucleotide cyclase"/>
    <property type="match status" value="1"/>
</dbReference>
<feature type="region of interest" description="Disordered" evidence="7">
    <location>
        <begin position="762"/>
        <end position="783"/>
    </location>
</feature>
<dbReference type="GO" id="GO:0001653">
    <property type="term" value="F:peptide receptor activity"/>
    <property type="evidence" value="ECO:0007669"/>
    <property type="project" value="TreeGrafter"/>
</dbReference>
<dbReference type="SMART" id="SM00044">
    <property type="entry name" value="CYCc"/>
    <property type="match status" value="1"/>
</dbReference>
<dbReference type="InterPro" id="IPR050401">
    <property type="entry name" value="Cyclic_nucleotide_synthase"/>
</dbReference>
<dbReference type="CDD" id="cd07302">
    <property type="entry name" value="CHD"/>
    <property type="match status" value="1"/>
</dbReference>
<organism evidence="11 12">
    <name type="scientific">Seminavis robusta</name>
    <dbReference type="NCBI Taxonomy" id="568900"/>
    <lineage>
        <taxon>Eukaryota</taxon>
        <taxon>Sar</taxon>
        <taxon>Stramenopiles</taxon>
        <taxon>Ochrophyta</taxon>
        <taxon>Bacillariophyta</taxon>
        <taxon>Bacillariophyceae</taxon>
        <taxon>Bacillariophycidae</taxon>
        <taxon>Naviculales</taxon>
        <taxon>Naviculaceae</taxon>
        <taxon>Seminavis</taxon>
    </lineage>
</organism>